<keyword evidence="4" id="KW-1185">Reference proteome</keyword>
<gene>
    <name evidence="3" type="ORF">LPB72_10165</name>
</gene>
<organism evidence="3 4">
    <name type="scientific">Hydrogenophaga crassostreae</name>
    <dbReference type="NCBI Taxonomy" id="1763535"/>
    <lineage>
        <taxon>Bacteria</taxon>
        <taxon>Pseudomonadati</taxon>
        <taxon>Pseudomonadota</taxon>
        <taxon>Betaproteobacteria</taxon>
        <taxon>Burkholderiales</taxon>
        <taxon>Comamonadaceae</taxon>
        <taxon>Hydrogenophaga</taxon>
    </lineage>
</organism>
<feature type="transmembrane region" description="Helical" evidence="1">
    <location>
        <begin position="284"/>
        <end position="305"/>
    </location>
</feature>
<dbReference type="RefSeq" id="WP_082876887.1">
    <property type="nucleotide sequence ID" value="NZ_CP017476.1"/>
</dbReference>
<proteinExistence type="predicted"/>
<keyword evidence="1" id="KW-1133">Transmembrane helix</keyword>
<keyword evidence="2" id="KW-0732">Signal</keyword>
<accession>A0ABX2U643</accession>
<evidence type="ECO:0000313" key="4">
    <source>
        <dbReference type="Proteomes" id="UP000185657"/>
    </source>
</evidence>
<name>A0ABX2U643_9BURK</name>
<sequence>MNQVIRQFRLIFMCLGLLMLAWSNAAHSQTVTAAQVQQAILSSPNASAQLQGYAGAVGNLAMFESGGRLSVYNGSCCYGVLQMNNRNIASIVPPVTPAQFRTWSLQQQVNAWSTFMSDALRTYSARTLAGMGTFDGRPVTPSMVLACVQLGVGNCMTMIRSGRCSAFADINGTTICSMADRIDGTTTATNSGSIPGTGTGSPAPVFTNLTPTSVINNCITDGYGHCISISAAMEQGFQTGSGRSMSDVRGFIQSLTVGITFLVCAWLALGLWREFTTGRIATADLVMGGRSVLMIAAAIFVVMTVV</sequence>
<evidence type="ECO:0000313" key="3">
    <source>
        <dbReference type="EMBL" id="OAD41676.1"/>
    </source>
</evidence>
<dbReference type="Proteomes" id="UP000185657">
    <property type="component" value="Unassembled WGS sequence"/>
</dbReference>
<keyword evidence="1" id="KW-0472">Membrane</keyword>
<keyword evidence="1" id="KW-0812">Transmembrane</keyword>
<dbReference type="EMBL" id="LVWD01000013">
    <property type="protein sequence ID" value="OAD41676.1"/>
    <property type="molecule type" value="Genomic_DNA"/>
</dbReference>
<comment type="caution">
    <text evidence="3">The sequence shown here is derived from an EMBL/GenBank/DDBJ whole genome shotgun (WGS) entry which is preliminary data.</text>
</comment>
<feature type="signal peptide" evidence="2">
    <location>
        <begin position="1"/>
        <end position="28"/>
    </location>
</feature>
<evidence type="ECO:0000256" key="2">
    <source>
        <dbReference type="SAM" id="SignalP"/>
    </source>
</evidence>
<feature type="chain" id="PRO_5046757879" evidence="2">
    <location>
        <begin position="29"/>
        <end position="306"/>
    </location>
</feature>
<reference evidence="3 4" key="1">
    <citation type="submission" date="2016-02" db="EMBL/GenBank/DDBJ databases">
        <title>Draft genome sequence of Hydrogenophaga sp. LPB0072.</title>
        <authorList>
            <person name="Shin S.-K."/>
            <person name="Yi H."/>
        </authorList>
    </citation>
    <scope>NUCLEOTIDE SEQUENCE [LARGE SCALE GENOMIC DNA]</scope>
    <source>
        <strain evidence="3 4">LPB0072</strain>
    </source>
</reference>
<feature type="transmembrane region" description="Helical" evidence="1">
    <location>
        <begin position="251"/>
        <end position="272"/>
    </location>
</feature>
<protein>
    <submittedName>
        <fullName evidence="3">Uncharacterized protein</fullName>
    </submittedName>
</protein>
<evidence type="ECO:0000256" key="1">
    <source>
        <dbReference type="SAM" id="Phobius"/>
    </source>
</evidence>